<dbReference type="Proteomes" id="UP000276389">
    <property type="component" value="Unassembled WGS sequence"/>
</dbReference>
<comment type="caution">
    <text evidence="9">The sequence shown here is derived from an EMBL/GenBank/DDBJ whole genome shotgun (WGS) entry which is preliminary data.</text>
</comment>
<keyword evidence="1 9" id="KW-0808">Transferase</keyword>
<evidence type="ECO:0000256" key="3">
    <source>
        <dbReference type="ARBA" id="ARBA00022741"/>
    </source>
</evidence>
<dbReference type="PANTHER" id="PTHR39560">
    <property type="entry name" value="PROTEIN ADENYLYLTRANSFERASE FIC-RELATED"/>
    <property type="match status" value="1"/>
</dbReference>
<comment type="catalytic activity">
    <reaction evidence="6">
        <text>L-threonyl-[protein] + ATP = 3-O-(5'-adenylyl)-L-threonyl-[protein] + diphosphate</text>
        <dbReference type="Rhea" id="RHEA:54292"/>
        <dbReference type="Rhea" id="RHEA-COMP:11060"/>
        <dbReference type="Rhea" id="RHEA-COMP:13847"/>
        <dbReference type="ChEBI" id="CHEBI:30013"/>
        <dbReference type="ChEBI" id="CHEBI:30616"/>
        <dbReference type="ChEBI" id="CHEBI:33019"/>
        <dbReference type="ChEBI" id="CHEBI:138113"/>
        <dbReference type="EC" id="2.7.7.108"/>
    </reaction>
</comment>
<sequence length="194" mass="22079">MKKLTDKQKSRLWEQQRNVNFQASCLLEKGKGPAEPQIESLELGPSAPGLPHLCLIHRHLYRREMKQAGELRTADISKGDTPFCHFEYIEKMGNDLMEALEYDKYLVGLSKAEFTDRISHYYCEINMLHPFMSGNGISQRIFFEQLAIHAGYALDWRDIDPAQWVAANQSGAMGELTALNAIFAKVVSEARESE</sequence>
<name>A0A3R9PZG5_9ENTR</name>
<evidence type="ECO:0000256" key="5">
    <source>
        <dbReference type="ARBA" id="ARBA00034531"/>
    </source>
</evidence>
<dbReference type="PANTHER" id="PTHR39560:SF1">
    <property type="entry name" value="PROTEIN ADENYLYLTRANSFERASE FIC-RELATED"/>
    <property type="match status" value="1"/>
</dbReference>
<evidence type="ECO:0000313" key="10">
    <source>
        <dbReference type="Proteomes" id="UP000276389"/>
    </source>
</evidence>
<dbReference type="PROSITE" id="PS51459">
    <property type="entry name" value="FIDO"/>
    <property type="match status" value="1"/>
</dbReference>
<evidence type="ECO:0000256" key="2">
    <source>
        <dbReference type="ARBA" id="ARBA00022695"/>
    </source>
</evidence>
<dbReference type="EMBL" id="RWHU01000009">
    <property type="protein sequence ID" value="RSK64483.1"/>
    <property type="molecule type" value="Genomic_DNA"/>
</dbReference>
<keyword evidence="3" id="KW-0547">Nucleotide-binding</keyword>
<reference evidence="9 10" key="1">
    <citation type="submission" date="2018-12" db="EMBL/GenBank/DDBJ databases">
        <title>The Genome Submission of two Enterobacter spp. strains.</title>
        <authorList>
            <person name="Wu W."/>
            <person name="Wei L."/>
            <person name="Feng Y."/>
            <person name="Zong Z."/>
        </authorList>
    </citation>
    <scope>NUCLEOTIDE SEQUENCE [LARGE SCALE GENOMIC DNA]</scope>
    <source>
        <strain evidence="9 10">WCHEHu045002</strain>
    </source>
</reference>
<proteinExistence type="predicted"/>
<keyword evidence="2" id="KW-0548">Nucleotidyltransferase</keyword>
<evidence type="ECO:0000256" key="7">
    <source>
        <dbReference type="ARBA" id="ARBA00048696"/>
    </source>
</evidence>
<dbReference type="Gene3D" id="1.10.3290.10">
    <property type="entry name" value="Fido-like domain"/>
    <property type="match status" value="1"/>
</dbReference>
<evidence type="ECO:0000256" key="1">
    <source>
        <dbReference type="ARBA" id="ARBA00022679"/>
    </source>
</evidence>
<accession>A0A3R9PZG5</accession>
<dbReference type="AlphaFoldDB" id="A0A3R9PZG5"/>
<evidence type="ECO:0000259" key="8">
    <source>
        <dbReference type="PROSITE" id="PS51459"/>
    </source>
</evidence>
<dbReference type="Pfam" id="PF10832">
    <property type="entry name" value="YhfG"/>
    <property type="match status" value="1"/>
</dbReference>
<dbReference type="NCBIfam" id="NF007672">
    <property type="entry name" value="PRK10347.1"/>
    <property type="match status" value="1"/>
</dbReference>
<dbReference type="GO" id="GO:0005524">
    <property type="term" value="F:ATP binding"/>
    <property type="evidence" value="ECO:0007669"/>
    <property type="project" value="UniProtKB-KW"/>
</dbReference>
<evidence type="ECO:0000256" key="6">
    <source>
        <dbReference type="ARBA" id="ARBA00047939"/>
    </source>
</evidence>
<keyword evidence="4" id="KW-0067">ATP-binding</keyword>
<dbReference type="InterPro" id="IPR036597">
    <property type="entry name" value="Fido-like_dom_sf"/>
</dbReference>
<dbReference type="GO" id="GO:0051302">
    <property type="term" value="P:regulation of cell division"/>
    <property type="evidence" value="ECO:0007669"/>
    <property type="project" value="TreeGrafter"/>
</dbReference>
<dbReference type="EC" id="2.7.7.108" evidence="5"/>
<dbReference type="InterPro" id="IPR003812">
    <property type="entry name" value="Fido"/>
</dbReference>
<gene>
    <name evidence="9" type="ORF">EJE24_20400</name>
</gene>
<comment type="catalytic activity">
    <reaction evidence="7">
        <text>L-tyrosyl-[protein] + ATP = O-(5'-adenylyl)-L-tyrosyl-[protein] + diphosphate</text>
        <dbReference type="Rhea" id="RHEA:54288"/>
        <dbReference type="Rhea" id="RHEA-COMP:10136"/>
        <dbReference type="Rhea" id="RHEA-COMP:13846"/>
        <dbReference type="ChEBI" id="CHEBI:30616"/>
        <dbReference type="ChEBI" id="CHEBI:33019"/>
        <dbReference type="ChEBI" id="CHEBI:46858"/>
        <dbReference type="ChEBI" id="CHEBI:83624"/>
        <dbReference type="EC" id="2.7.7.108"/>
    </reaction>
</comment>
<protein>
    <recommendedName>
        <fullName evidence="5">protein adenylyltransferase</fullName>
        <ecNumber evidence="5">2.7.7.108</ecNumber>
    </recommendedName>
</protein>
<organism evidence="9 10">
    <name type="scientific">Enterobacter huaxiensis</name>
    <dbReference type="NCBI Taxonomy" id="2494702"/>
    <lineage>
        <taxon>Bacteria</taxon>
        <taxon>Pseudomonadati</taxon>
        <taxon>Pseudomonadota</taxon>
        <taxon>Gammaproteobacteria</taxon>
        <taxon>Enterobacterales</taxon>
        <taxon>Enterobacteriaceae</taxon>
        <taxon>Enterobacter</taxon>
    </lineage>
</organism>
<dbReference type="SUPFAM" id="SSF140931">
    <property type="entry name" value="Fic-like"/>
    <property type="match status" value="1"/>
</dbReference>
<feature type="domain" description="Fido" evidence="8">
    <location>
        <begin position="48"/>
        <end position="185"/>
    </location>
</feature>
<dbReference type="RefSeq" id="WP_125915385.1">
    <property type="nucleotide sequence ID" value="NZ_RWHU01000009.1"/>
</dbReference>
<dbReference type="InterPro" id="IPR022541">
    <property type="entry name" value="YhfG"/>
</dbReference>
<dbReference type="Pfam" id="PF02661">
    <property type="entry name" value="Fic"/>
    <property type="match status" value="1"/>
</dbReference>
<dbReference type="GO" id="GO:0070733">
    <property type="term" value="F:AMPylase activity"/>
    <property type="evidence" value="ECO:0007669"/>
    <property type="project" value="UniProtKB-EC"/>
</dbReference>
<evidence type="ECO:0000313" key="9">
    <source>
        <dbReference type="EMBL" id="RSK64483.1"/>
    </source>
</evidence>
<evidence type="ECO:0000256" key="4">
    <source>
        <dbReference type="ARBA" id="ARBA00022840"/>
    </source>
</evidence>